<evidence type="ECO:0000313" key="2">
    <source>
        <dbReference type="Proteomes" id="UP001465668"/>
    </source>
</evidence>
<gene>
    <name evidence="1" type="ORF">SCAR479_13184</name>
</gene>
<sequence>MVGVPLIVPSLIIKLLEVSRPDDVLTGDGDVELLVLIAEEDPDVAAVLEMIDELELAAVKGSAVPHSLSIVLSQLAKHVALPSFAVTTPVSGTQFMVYEQVFSSVDCGPTDC</sequence>
<keyword evidence="2" id="KW-1185">Reference proteome</keyword>
<evidence type="ECO:0000313" key="1">
    <source>
        <dbReference type="EMBL" id="KAK9770153.1"/>
    </source>
</evidence>
<accession>A0ABR2X8Q1</accession>
<dbReference type="Proteomes" id="UP001465668">
    <property type="component" value="Unassembled WGS sequence"/>
</dbReference>
<comment type="caution">
    <text evidence="1">The sequence shown here is derived from an EMBL/GenBank/DDBJ whole genome shotgun (WGS) entry which is preliminary data.</text>
</comment>
<organism evidence="1 2">
    <name type="scientific">Seiridium cardinale</name>
    <dbReference type="NCBI Taxonomy" id="138064"/>
    <lineage>
        <taxon>Eukaryota</taxon>
        <taxon>Fungi</taxon>
        <taxon>Dikarya</taxon>
        <taxon>Ascomycota</taxon>
        <taxon>Pezizomycotina</taxon>
        <taxon>Sordariomycetes</taxon>
        <taxon>Xylariomycetidae</taxon>
        <taxon>Amphisphaeriales</taxon>
        <taxon>Sporocadaceae</taxon>
        <taxon>Seiridium</taxon>
    </lineage>
</organism>
<proteinExistence type="predicted"/>
<name>A0ABR2X8Q1_9PEZI</name>
<protein>
    <submittedName>
        <fullName evidence="1">Uncharacterized protein</fullName>
    </submittedName>
</protein>
<dbReference type="EMBL" id="JARVKM010000100">
    <property type="protein sequence ID" value="KAK9770153.1"/>
    <property type="molecule type" value="Genomic_DNA"/>
</dbReference>
<reference evidence="1 2" key="1">
    <citation type="submission" date="2024-02" db="EMBL/GenBank/DDBJ databases">
        <title>First draft genome assembly of two strains of Seiridium cardinale.</title>
        <authorList>
            <person name="Emiliani G."/>
            <person name="Scali E."/>
        </authorList>
    </citation>
    <scope>NUCLEOTIDE SEQUENCE [LARGE SCALE GENOMIC DNA]</scope>
    <source>
        <strain evidence="1 2">BM-138-000479</strain>
    </source>
</reference>